<evidence type="ECO:0000256" key="6">
    <source>
        <dbReference type="ARBA" id="ARBA00022723"/>
    </source>
</evidence>
<dbReference type="CDD" id="cd06906">
    <property type="entry name" value="M14_Nna1"/>
    <property type="match status" value="1"/>
</dbReference>
<dbReference type="GO" id="GO:0005737">
    <property type="term" value="C:cytoplasm"/>
    <property type="evidence" value="ECO:0007669"/>
    <property type="project" value="UniProtKB-SubCell"/>
</dbReference>
<keyword evidence="8" id="KW-0862">Zinc</keyword>
<evidence type="ECO:0000259" key="15">
    <source>
        <dbReference type="PROSITE" id="PS52035"/>
    </source>
</evidence>
<dbReference type="GO" id="GO:0006508">
    <property type="term" value="P:proteolysis"/>
    <property type="evidence" value="ECO:0007669"/>
    <property type="project" value="UniProtKB-KW"/>
</dbReference>
<feature type="compositionally biased region" description="Polar residues" evidence="14">
    <location>
        <begin position="180"/>
        <end position="190"/>
    </location>
</feature>
<dbReference type="GO" id="GO:0008270">
    <property type="term" value="F:zinc ion binding"/>
    <property type="evidence" value="ECO:0007669"/>
    <property type="project" value="InterPro"/>
</dbReference>
<dbReference type="Gene3D" id="2.60.40.3120">
    <property type="match status" value="1"/>
</dbReference>
<organism evidence="16">
    <name type="scientific">Magallana gigas</name>
    <name type="common">Pacific oyster</name>
    <name type="synonym">Crassostrea gigas</name>
    <dbReference type="NCBI Taxonomy" id="29159"/>
    <lineage>
        <taxon>Eukaryota</taxon>
        <taxon>Metazoa</taxon>
        <taxon>Spiralia</taxon>
        <taxon>Lophotrochozoa</taxon>
        <taxon>Mollusca</taxon>
        <taxon>Bivalvia</taxon>
        <taxon>Autobranchia</taxon>
        <taxon>Pteriomorphia</taxon>
        <taxon>Ostreida</taxon>
        <taxon>Ostreoidea</taxon>
        <taxon>Ostreidae</taxon>
        <taxon>Magallana</taxon>
    </lineage>
</organism>
<keyword evidence="9" id="KW-0482">Metalloprotease</keyword>
<dbReference type="EMBL" id="JH816362">
    <property type="protein sequence ID" value="EKC23505.1"/>
    <property type="molecule type" value="Genomic_DNA"/>
</dbReference>
<dbReference type="SUPFAM" id="SSF53187">
    <property type="entry name" value="Zn-dependent exopeptidases"/>
    <property type="match status" value="1"/>
</dbReference>
<evidence type="ECO:0000256" key="8">
    <source>
        <dbReference type="ARBA" id="ARBA00022833"/>
    </source>
</evidence>
<comment type="subcellular location">
    <subcellularLocation>
        <location evidence="2">Cytoplasm</location>
    </subcellularLocation>
</comment>
<dbReference type="InParanoid" id="K1Q3S7"/>
<feature type="compositionally biased region" description="Polar residues" evidence="14">
    <location>
        <begin position="341"/>
        <end position="351"/>
    </location>
</feature>
<dbReference type="InterPro" id="IPR040626">
    <property type="entry name" value="Pepdidase_M14_N"/>
</dbReference>
<sequence length="979" mass="109734">MGGKHGECRVAHPVKVGKRAGVLVSANATNILFQVIYREAEDQLSSEETMMLAHYVLGKLAQKGVNASYLGKQNSIPPMFRVIQQCGRKHTAILKLALDILTNLTKSSSGRKALADANGIQILYDSAQEVIDCREMESLILLASVIMRKCCPRNKLPLDKLQSPFNLELPESELYPTGQDGINDTGYNGNSPDSDNSSLEEDDDIDSDDERFKTEDHSEEAEDDASEAPEPYKRTSEDLRMYDSFFPELFEIEPQEDDDEPSASIYIPTGNVDSFGNVTADSESRQANLRMPTATSYTSSKSSGYSSLHYDAPDYESYGANRCDSATAINLKTGTSVFSLDGPLSQSNKAPTSAKPKQLIQKSSSSSSSLRKAKGNKKITKDKKKKSSSSLSSAASAGLRMNEMEAEYCNALCITPFPSSSKELDLDREGYSSDEDDMEQYLHSPIVFQEVAGATKSVARFEKLAYPDLVGGKSGSNLEGLYHRKFGVQRIKVFEDIDRMIHPEHVIDRVVYDVDTVVARASSAYTSTTPSLSNRDQMRIGSRLEAGGSASLRFNSQFESGNLRKAIWVREFEYDLILNPDVNTNHHHQWFYFEVSNMVADVPYRFNIVNCEKLNSQFNFGMKPVMFSVTDAMDGKPYWFRTGTSICYYKNHFTRSAQATGGVKGKTYYTATFTTHLTLWEQYLDQTQIFFRRQTLCSTITGNKVPVLTITAQPKSLSKDFVDDLRRVHPGESNSSWVMKGTIDFLLSKRPAAQLLRETFIFKIVPMLNPDGVINGCHRCSTAAEDLNRRWDNPCPRLHPTIYHTKGLLQYMQMIGKVPLVFCDYHGHSRRKNIFIYGCCPTLSYIPNDTKNPACTGNKTEDNSFKTLPRILHLMSPVFSWQNCSFVVEKAKETTARVVVWRQIGVIRSYTMESSYCGIDKDGKYKDQHISTLMLEEMGHRFCEGLLRLRTRFSGKDQAVSFPFAEDSNSPNGPTQESG</sequence>
<dbReference type="InterPro" id="IPR000225">
    <property type="entry name" value="Armadillo"/>
</dbReference>
<keyword evidence="5" id="KW-0645">Protease</keyword>
<feature type="region of interest" description="Disordered" evidence="14">
    <location>
        <begin position="171"/>
        <end position="238"/>
    </location>
</feature>
<feature type="region of interest" description="Disordered" evidence="14">
    <location>
        <begin position="283"/>
        <end position="306"/>
    </location>
</feature>
<dbReference type="PROSITE" id="PS50176">
    <property type="entry name" value="ARM_REPEAT"/>
    <property type="match status" value="1"/>
</dbReference>
<feature type="compositionally biased region" description="Basic residues" evidence="14">
    <location>
        <begin position="371"/>
        <end position="387"/>
    </location>
</feature>
<keyword evidence="6" id="KW-0479">Metal-binding</keyword>
<dbReference type="Pfam" id="PF00246">
    <property type="entry name" value="Peptidase_M14"/>
    <property type="match status" value="1"/>
</dbReference>
<feature type="compositionally biased region" description="Low complexity" evidence="14">
    <location>
        <begin position="295"/>
        <end position="306"/>
    </location>
</feature>
<evidence type="ECO:0000256" key="11">
    <source>
        <dbReference type="ARBA" id="ARBA00026108"/>
    </source>
</evidence>
<feature type="active site" description="Proton donor/acceptor" evidence="13">
    <location>
        <position position="913"/>
    </location>
</feature>
<dbReference type="HOGENOM" id="CLU_007391_0_0_1"/>
<dbReference type="EC" id="3.4.17.24" evidence="11"/>
<evidence type="ECO:0000256" key="10">
    <source>
        <dbReference type="ARBA" id="ARBA00024524"/>
    </source>
</evidence>
<feature type="compositionally biased region" description="Acidic residues" evidence="14">
    <location>
        <begin position="198"/>
        <end position="209"/>
    </location>
</feature>
<proteinExistence type="inferred from homology"/>
<name>K1Q3S7_MAGGI</name>
<comment type="cofactor">
    <cofactor evidence="1">
        <name>Zn(2+)</name>
        <dbReference type="ChEBI" id="CHEBI:29105"/>
    </cofactor>
</comment>
<evidence type="ECO:0000256" key="5">
    <source>
        <dbReference type="ARBA" id="ARBA00022670"/>
    </source>
</evidence>
<dbReference type="InterPro" id="IPR050821">
    <property type="entry name" value="Cytosolic_carboxypeptidase"/>
</dbReference>
<evidence type="ECO:0000256" key="4">
    <source>
        <dbReference type="ARBA" id="ARBA00022490"/>
    </source>
</evidence>
<comment type="catalytic activity">
    <reaction evidence="10">
        <text>C-terminal L-alpha-aminoacyl-L-glutamyl-L-glutamyl-[tubulin] + H2O = C-terminal L-alpha-aminoacyl-L-glutamyl-[tubulin] + L-glutamate</text>
        <dbReference type="Rhea" id="RHEA:63792"/>
        <dbReference type="Rhea" id="RHEA-COMP:16435"/>
        <dbReference type="Rhea" id="RHEA-COMP:16436"/>
        <dbReference type="ChEBI" id="CHEBI:15377"/>
        <dbReference type="ChEBI" id="CHEBI:29985"/>
        <dbReference type="ChEBI" id="CHEBI:149555"/>
        <dbReference type="ChEBI" id="CHEBI:149556"/>
        <dbReference type="EC" id="3.4.17.24"/>
    </reaction>
    <physiologicalReaction direction="left-to-right" evidence="10">
        <dbReference type="Rhea" id="RHEA:63793"/>
    </physiologicalReaction>
</comment>
<reference evidence="16" key="1">
    <citation type="journal article" date="2012" name="Nature">
        <title>The oyster genome reveals stress adaptation and complexity of shell formation.</title>
        <authorList>
            <person name="Zhang G."/>
            <person name="Fang X."/>
            <person name="Guo X."/>
            <person name="Li L."/>
            <person name="Luo R."/>
            <person name="Xu F."/>
            <person name="Yang P."/>
            <person name="Zhang L."/>
            <person name="Wang X."/>
            <person name="Qi H."/>
            <person name="Xiong Z."/>
            <person name="Que H."/>
            <person name="Xie Y."/>
            <person name="Holland P.W."/>
            <person name="Paps J."/>
            <person name="Zhu Y."/>
            <person name="Wu F."/>
            <person name="Chen Y."/>
            <person name="Wang J."/>
            <person name="Peng C."/>
            <person name="Meng J."/>
            <person name="Yang L."/>
            <person name="Liu J."/>
            <person name="Wen B."/>
            <person name="Zhang N."/>
            <person name="Huang Z."/>
            <person name="Zhu Q."/>
            <person name="Feng Y."/>
            <person name="Mount A."/>
            <person name="Hedgecock D."/>
            <person name="Xu Z."/>
            <person name="Liu Y."/>
            <person name="Domazet-Loso T."/>
            <person name="Du Y."/>
            <person name="Sun X."/>
            <person name="Zhang S."/>
            <person name="Liu B."/>
            <person name="Cheng P."/>
            <person name="Jiang X."/>
            <person name="Li J."/>
            <person name="Fan D."/>
            <person name="Wang W."/>
            <person name="Fu W."/>
            <person name="Wang T."/>
            <person name="Wang B."/>
            <person name="Zhang J."/>
            <person name="Peng Z."/>
            <person name="Li Y."/>
            <person name="Li N."/>
            <person name="Wang J."/>
            <person name="Chen M."/>
            <person name="He Y."/>
            <person name="Tan F."/>
            <person name="Song X."/>
            <person name="Zheng Q."/>
            <person name="Huang R."/>
            <person name="Yang H."/>
            <person name="Du X."/>
            <person name="Chen L."/>
            <person name="Yang M."/>
            <person name="Gaffney P.M."/>
            <person name="Wang S."/>
            <person name="Luo L."/>
            <person name="She Z."/>
            <person name="Ming Y."/>
            <person name="Huang W."/>
            <person name="Zhang S."/>
            <person name="Huang B."/>
            <person name="Zhang Y."/>
            <person name="Qu T."/>
            <person name="Ni P."/>
            <person name="Miao G."/>
            <person name="Wang J."/>
            <person name="Wang Q."/>
            <person name="Steinberg C.E."/>
            <person name="Wang H."/>
            <person name="Li N."/>
            <person name="Qian L."/>
            <person name="Zhang G."/>
            <person name="Li Y."/>
            <person name="Yang H."/>
            <person name="Liu X."/>
            <person name="Wang J."/>
            <person name="Yin Y."/>
            <person name="Wang J."/>
        </authorList>
    </citation>
    <scope>NUCLEOTIDE SEQUENCE [LARGE SCALE GENOMIC DNA]</scope>
    <source>
        <strain evidence="16">05x7-T-G4-1.051#20</strain>
    </source>
</reference>
<dbReference type="InterPro" id="IPR033852">
    <property type="entry name" value="CBPC1/4"/>
</dbReference>
<dbReference type="PANTHER" id="PTHR12756:SF11">
    <property type="entry name" value="CYTOSOLIC CARBOXYPEPTIDASE 1"/>
    <property type="match status" value="1"/>
</dbReference>
<dbReference type="AlphaFoldDB" id="K1Q3S7"/>
<evidence type="ECO:0000256" key="13">
    <source>
        <dbReference type="PROSITE-ProRule" id="PRU01379"/>
    </source>
</evidence>
<evidence type="ECO:0000256" key="14">
    <source>
        <dbReference type="SAM" id="MobiDB-lite"/>
    </source>
</evidence>
<dbReference type="InterPro" id="IPR016024">
    <property type="entry name" value="ARM-type_fold"/>
</dbReference>
<dbReference type="InterPro" id="IPR011989">
    <property type="entry name" value="ARM-like"/>
</dbReference>
<evidence type="ECO:0000256" key="7">
    <source>
        <dbReference type="ARBA" id="ARBA00022801"/>
    </source>
</evidence>
<comment type="similarity">
    <text evidence="3 13">Belongs to the peptidase M14 family.</text>
</comment>
<accession>K1Q3S7</accession>
<dbReference type="GO" id="GO:0004181">
    <property type="term" value="F:metallocarboxypeptidase activity"/>
    <property type="evidence" value="ECO:0007669"/>
    <property type="project" value="InterPro"/>
</dbReference>
<evidence type="ECO:0000256" key="2">
    <source>
        <dbReference type="ARBA" id="ARBA00004496"/>
    </source>
</evidence>
<evidence type="ECO:0000256" key="9">
    <source>
        <dbReference type="ARBA" id="ARBA00023049"/>
    </source>
</evidence>
<feature type="domain" description="Peptidase M14" evidence="15">
    <location>
        <begin position="667"/>
        <end position="950"/>
    </location>
</feature>
<dbReference type="InterPro" id="IPR000834">
    <property type="entry name" value="Peptidase_M14"/>
</dbReference>
<feature type="compositionally biased region" description="Acidic residues" evidence="14">
    <location>
        <begin position="217"/>
        <end position="227"/>
    </location>
</feature>
<dbReference type="Pfam" id="PF18027">
    <property type="entry name" value="Pepdidase_M14_N"/>
    <property type="match status" value="1"/>
</dbReference>
<gene>
    <name evidence="16" type="ORF">CGI_10010511</name>
</gene>
<dbReference type="PANTHER" id="PTHR12756">
    <property type="entry name" value="CYTOSOLIC CARBOXYPEPTIDASE"/>
    <property type="match status" value="1"/>
</dbReference>
<evidence type="ECO:0000256" key="12">
    <source>
        <dbReference type="PROSITE-ProRule" id="PRU00259"/>
    </source>
</evidence>
<evidence type="ECO:0000256" key="1">
    <source>
        <dbReference type="ARBA" id="ARBA00001947"/>
    </source>
</evidence>
<keyword evidence="7" id="KW-0378">Hydrolase</keyword>
<feature type="repeat" description="ARM" evidence="12">
    <location>
        <begin position="74"/>
        <end position="119"/>
    </location>
</feature>
<keyword evidence="16" id="KW-0121">Carboxypeptidase</keyword>
<dbReference type="Gene3D" id="3.40.630.10">
    <property type="entry name" value="Zn peptidases"/>
    <property type="match status" value="1"/>
</dbReference>
<dbReference type="SUPFAM" id="SSF48371">
    <property type="entry name" value="ARM repeat"/>
    <property type="match status" value="1"/>
</dbReference>
<dbReference type="Pfam" id="PF25571">
    <property type="entry name" value="TPR_CCP1_N"/>
    <property type="match status" value="2"/>
</dbReference>
<feature type="region of interest" description="Disordered" evidence="14">
    <location>
        <begin position="341"/>
        <end position="394"/>
    </location>
</feature>
<dbReference type="PROSITE" id="PS52035">
    <property type="entry name" value="PEPTIDASE_M14"/>
    <property type="match status" value="1"/>
</dbReference>
<keyword evidence="4" id="KW-0963">Cytoplasm</keyword>
<dbReference type="Gene3D" id="1.25.10.10">
    <property type="entry name" value="Leucine-rich Repeat Variant"/>
    <property type="match status" value="1"/>
</dbReference>
<evidence type="ECO:0000256" key="3">
    <source>
        <dbReference type="ARBA" id="ARBA00005988"/>
    </source>
</evidence>
<evidence type="ECO:0000313" key="16">
    <source>
        <dbReference type="EMBL" id="EKC23505.1"/>
    </source>
</evidence>
<protein>
    <recommendedName>
        <fullName evidence="11">tubulin-glutamate carboxypeptidase</fullName>
        <ecNumber evidence="11">3.4.17.24</ecNumber>
    </recommendedName>
</protein>